<feature type="domain" description="N-acetyltransferase" evidence="3">
    <location>
        <begin position="1"/>
        <end position="118"/>
    </location>
</feature>
<dbReference type="InterPro" id="IPR000182">
    <property type="entry name" value="GNAT_dom"/>
</dbReference>
<keyword evidence="1" id="KW-0808">Transferase</keyword>
<dbReference type="Gene3D" id="3.40.630.30">
    <property type="match status" value="1"/>
</dbReference>
<keyword evidence="2" id="KW-0012">Acyltransferase</keyword>
<keyword evidence="5" id="KW-1185">Reference proteome</keyword>
<evidence type="ECO:0000256" key="2">
    <source>
        <dbReference type="ARBA" id="ARBA00023315"/>
    </source>
</evidence>
<evidence type="ECO:0000256" key="1">
    <source>
        <dbReference type="ARBA" id="ARBA00022679"/>
    </source>
</evidence>
<dbReference type="CDD" id="cd04301">
    <property type="entry name" value="NAT_SF"/>
    <property type="match status" value="1"/>
</dbReference>
<dbReference type="RefSeq" id="WP_282212544.1">
    <property type="nucleotide sequence ID" value="NZ_CP118247.1"/>
</dbReference>
<evidence type="ECO:0000313" key="5">
    <source>
        <dbReference type="Proteomes" id="UP001222118"/>
    </source>
</evidence>
<protein>
    <submittedName>
        <fullName evidence="4">GNAT family N-acetyltransferase</fullName>
    </submittedName>
</protein>
<accession>A0ABY7Z0B5</accession>
<gene>
    <name evidence="4" type="ORF">PSQ90_06225</name>
</gene>
<evidence type="ECO:0000313" key="4">
    <source>
        <dbReference type="EMBL" id="WDR07031.1"/>
    </source>
</evidence>
<proteinExistence type="predicted"/>
<dbReference type="InterPro" id="IPR050832">
    <property type="entry name" value="Bact_Acetyltransf"/>
</dbReference>
<dbReference type="PANTHER" id="PTHR43877:SF2">
    <property type="entry name" value="AMINOALKYLPHOSPHONATE N-ACETYLTRANSFERASE-RELATED"/>
    <property type="match status" value="1"/>
</dbReference>
<sequence>MRDYALALWDDWVPSIEKYGFDVERHRIVVINDRDMGCIDLWQKPTFVELNKFYLLPEARNRGHGVTLLERARNDADLLGLPLRLSVLTTNPRAIKFYEREGFRAIQTTPQRIVMEPA</sequence>
<dbReference type="Proteomes" id="UP001222118">
    <property type="component" value="Chromosome"/>
</dbReference>
<reference evidence="4 5" key="1">
    <citation type="submission" date="2023-02" db="EMBL/GenBank/DDBJ databases">
        <title>Devosia chondri sp. nov., isolated from the phycosphere of marine algae.</title>
        <authorList>
            <person name="Kim J.M."/>
            <person name="Lee J.K."/>
            <person name="Choi B.J."/>
            <person name="Bayburt H."/>
            <person name="Jeon C.O."/>
        </authorList>
    </citation>
    <scope>NUCLEOTIDE SEQUENCE [LARGE SCALE GENOMIC DNA]</scope>
    <source>
        <strain evidence="4 5">G2-5</strain>
    </source>
</reference>
<dbReference type="EMBL" id="CP118247">
    <property type="protein sequence ID" value="WDR07031.1"/>
    <property type="molecule type" value="Genomic_DNA"/>
</dbReference>
<name>A0ABY7Z0B5_9HYPH</name>
<dbReference type="InterPro" id="IPR016181">
    <property type="entry name" value="Acyl_CoA_acyltransferase"/>
</dbReference>
<dbReference type="SUPFAM" id="SSF55729">
    <property type="entry name" value="Acyl-CoA N-acyltransferases (Nat)"/>
    <property type="match status" value="1"/>
</dbReference>
<evidence type="ECO:0000259" key="3">
    <source>
        <dbReference type="PROSITE" id="PS51186"/>
    </source>
</evidence>
<organism evidence="4 5">
    <name type="scientific">Devosia rhodophyticola</name>
    <dbReference type="NCBI Taxonomy" id="3026423"/>
    <lineage>
        <taxon>Bacteria</taxon>
        <taxon>Pseudomonadati</taxon>
        <taxon>Pseudomonadota</taxon>
        <taxon>Alphaproteobacteria</taxon>
        <taxon>Hyphomicrobiales</taxon>
        <taxon>Devosiaceae</taxon>
        <taxon>Devosia</taxon>
    </lineage>
</organism>
<dbReference type="PROSITE" id="PS51186">
    <property type="entry name" value="GNAT"/>
    <property type="match status" value="1"/>
</dbReference>
<dbReference type="Pfam" id="PF13508">
    <property type="entry name" value="Acetyltransf_7"/>
    <property type="match status" value="1"/>
</dbReference>
<dbReference type="PANTHER" id="PTHR43877">
    <property type="entry name" value="AMINOALKYLPHOSPHONATE N-ACETYLTRANSFERASE-RELATED-RELATED"/>
    <property type="match status" value="1"/>
</dbReference>